<sequence>MQRTMIIAGLLGLVAVSTGCGTSSPPEEDTVSYDVTDKVAALHVEADNAGTVEVVESHRRSIRVTERLSWLRNRPKTSHKVQGDTLELTFTCPTTWGWGALGTSCDVHYQVEMPQGLRVKVSSDSGNLTLKNLSGELEATTDSGAIEATELTGKKIATKTDSGDMNLAFAGPPDQVTTTTDSGKTVIQVPQGSYNIVAKTDSGHKNIKPASVPSAQRTIALSSDSGDLEVRTPLPAPPSDSCHSLAELGVCGGQMGAVMEPAGACLMAASPG</sequence>
<dbReference type="InterPro" id="IPR025164">
    <property type="entry name" value="Toastrack_DUF4097"/>
</dbReference>
<proteinExistence type="predicted"/>
<feature type="domain" description="DUF4097" evidence="1">
    <location>
        <begin position="116"/>
        <end position="230"/>
    </location>
</feature>
<gene>
    <name evidence="2" type="ORF">ACFSJ0_33070</name>
</gene>
<evidence type="ECO:0000259" key="1">
    <source>
        <dbReference type="Pfam" id="PF13349"/>
    </source>
</evidence>
<protein>
    <submittedName>
        <fullName evidence="2">DUF4097 family beta strand repeat-containing protein</fullName>
    </submittedName>
</protein>
<dbReference type="EMBL" id="JBHUCM010000031">
    <property type="protein sequence ID" value="MFD1541921.1"/>
    <property type="molecule type" value="Genomic_DNA"/>
</dbReference>
<dbReference type="PROSITE" id="PS51257">
    <property type="entry name" value="PROKAR_LIPOPROTEIN"/>
    <property type="match status" value="1"/>
</dbReference>
<evidence type="ECO:0000313" key="3">
    <source>
        <dbReference type="Proteomes" id="UP001597097"/>
    </source>
</evidence>
<reference evidence="3" key="1">
    <citation type="journal article" date="2019" name="Int. J. Syst. Evol. Microbiol.">
        <title>The Global Catalogue of Microorganisms (GCM) 10K type strain sequencing project: providing services to taxonomists for standard genome sequencing and annotation.</title>
        <authorList>
            <consortium name="The Broad Institute Genomics Platform"/>
            <consortium name="The Broad Institute Genome Sequencing Center for Infectious Disease"/>
            <person name="Wu L."/>
            <person name="Ma J."/>
        </authorList>
    </citation>
    <scope>NUCLEOTIDE SEQUENCE [LARGE SCALE GENOMIC DNA]</scope>
    <source>
        <strain evidence="3">CGMCC 1.15399</strain>
    </source>
</reference>
<dbReference type="Proteomes" id="UP001597097">
    <property type="component" value="Unassembled WGS sequence"/>
</dbReference>
<dbReference type="Pfam" id="PF13349">
    <property type="entry name" value="DUF4097"/>
    <property type="match status" value="1"/>
</dbReference>
<comment type="caution">
    <text evidence="2">The sequence shown here is derived from an EMBL/GenBank/DDBJ whole genome shotgun (WGS) entry which is preliminary data.</text>
</comment>
<evidence type="ECO:0000313" key="2">
    <source>
        <dbReference type="EMBL" id="MFD1541921.1"/>
    </source>
</evidence>
<name>A0ABW4GHU4_9ACTN</name>
<organism evidence="2 3">
    <name type="scientific">Nonomuraea guangzhouensis</name>
    <dbReference type="NCBI Taxonomy" id="1291555"/>
    <lineage>
        <taxon>Bacteria</taxon>
        <taxon>Bacillati</taxon>
        <taxon>Actinomycetota</taxon>
        <taxon>Actinomycetes</taxon>
        <taxon>Streptosporangiales</taxon>
        <taxon>Streptosporangiaceae</taxon>
        <taxon>Nonomuraea</taxon>
    </lineage>
</organism>
<dbReference type="RefSeq" id="WP_219535551.1">
    <property type="nucleotide sequence ID" value="NZ_JAHKRM010000026.1"/>
</dbReference>
<keyword evidence="3" id="KW-1185">Reference proteome</keyword>
<accession>A0ABW4GHU4</accession>